<feature type="transmembrane region" description="Helical" evidence="7">
    <location>
        <begin position="35"/>
        <end position="54"/>
    </location>
</feature>
<dbReference type="HOGENOM" id="CLU_077149_0_1_9"/>
<dbReference type="STRING" id="645991.Sgly_1849"/>
<dbReference type="GO" id="GO:0005886">
    <property type="term" value="C:plasma membrane"/>
    <property type="evidence" value="ECO:0007669"/>
    <property type="project" value="UniProtKB-SubCell"/>
</dbReference>
<dbReference type="PANTHER" id="PTHR34582:SF6">
    <property type="entry name" value="UPF0702 TRANSMEMBRANE PROTEIN YCAP"/>
    <property type="match status" value="1"/>
</dbReference>
<comment type="similarity">
    <text evidence="2">Belongs to the UPF0702 family.</text>
</comment>
<reference evidence="9 10" key="1">
    <citation type="journal article" date="2011" name="Stand. Genomic Sci.">
        <title>Complete genome sequence of Syntrophobotulus glycolicus type strain (FlGlyR).</title>
        <authorList>
            <person name="Han C."/>
            <person name="Mwirichia R."/>
            <person name="Chertkov O."/>
            <person name="Held B."/>
            <person name="Lapidus A."/>
            <person name="Nolan M."/>
            <person name="Lucas S."/>
            <person name="Hammon N."/>
            <person name="Deshpande S."/>
            <person name="Cheng J.F."/>
            <person name="Tapia R."/>
            <person name="Goodwin L."/>
            <person name="Pitluck S."/>
            <person name="Huntemann M."/>
            <person name="Liolios K."/>
            <person name="Ivanova N."/>
            <person name="Pagani I."/>
            <person name="Mavromatis K."/>
            <person name="Ovchinikova G."/>
            <person name="Pati A."/>
            <person name="Chen A."/>
            <person name="Palaniappan K."/>
            <person name="Land M."/>
            <person name="Hauser L."/>
            <person name="Brambilla E.M."/>
            <person name="Rohde M."/>
            <person name="Spring S."/>
            <person name="Sikorski J."/>
            <person name="Goker M."/>
            <person name="Woyke T."/>
            <person name="Bristow J."/>
            <person name="Eisen J.A."/>
            <person name="Markowitz V."/>
            <person name="Hugenholtz P."/>
            <person name="Kyrpides N.C."/>
            <person name="Klenk H.P."/>
            <person name="Detter J.C."/>
        </authorList>
    </citation>
    <scope>NUCLEOTIDE SEQUENCE [LARGE SCALE GENOMIC DNA]</scope>
    <source>
        <strain evidence="10">DSM 8271 / FlGlyR</strain>
    </source>
</reference>
<name>F0T059_SYNGF</name>
<dbReference type="RefSeq" id="WP_013625014.1">
    <property type="nucleotide sequence ID" value="NC_015172.1"/>
</dbReference>
<dbReference type="KEGG" id="sgy:Sgly_1849"/>
<protein>
    <recommendedName>
        <fullName evidence="8">YetF C-terminal domain-containing protein</fullName>
    </recommendedName>
</protein>
<keyword evidence="5 7" id="KW-1133">Transmembrane helix</keyword>
<keyword evidence="10" id="KW-1185">Reference proteome</keyword>
<evidence type="ECO:0000256" key="4">
    <source>
        <dbReference type="ARBA" id="ARBA00022692"/>
    </source>
</evidence>
<keyword evidence="4 7" id="KW-0812">Transmembrane</keyword>
<dbReference type="InterPro" id="IPR023090">
    <property type="entry name" value="UPF0702_alpha/beta_dom_sf"/>
</dbReference>
<evidence type="ECO:0000256" key="7">
    <source>
        <dbReference type="SAM" id="Phobius"/>
    </source>
</evidence>
<feature type="transmembrane region" description="Helical" evidence="7">
    <location>
        <begin position="60"/>
        <end position="78"/>
    </location>
</feature>
<dbReference type="EMBL" id="CP002547">
    <property type="protein sequence ID" value="ADY56146.1"/>
    <property type="molecule type" value="Genomic_DNA"/>
</dbReference>
<evidence type="ECO:0000313" key="9">
    <source>
        <dbReference type="EMBL" id="ADY56146.1"/>
    </source>
</evidence>
<gene>
    <name evidence="9" type="ordered locus">Sgly_1849</name>
</gene>
<dbReference type="AlphaFoldDB" id="F0T059"/>
<dbReference type="Proteomes" id="UP000007488">
    <property type="component" value="Chromosome"/>
</dbReference>
<sequence>MIIATIRTIILYLVIVIIIRIMGKKQIGQLQPFELVIILMISELAAIPSQNIGIPLSAGLLPVIVLLLLGMTFSYITLKSEKARALICGTPTILIEKGKIIEKELVDLKYNLSDLLEQLRVNNIPNIADVEYAILETNGQLSVIPKTDKRPLTPADMNIHPAYEGLPSILIMDGIVQKRNLERSNANLTWLKNELNKANLKVNDVLIASLDNQNHLYFQAKKSNS</sequence>
<accession>F0T059</accession>
<dbReference type="Pfam" id="PF04239">
    <property type="entry name" value="DUF421"/>
    <property type="match status" value="1"/>
</dbReference>
<evidence type="ECO:0000256" key="1">
    <source>
        <dbReference type="ARBA" id="ARBA00004651"/>
    </source>
</evidence>
<evidence type="ECO:0000256" key="2">
    <source>
        <dbReference type="ARBA" id="ARBA00006448"/>
    </source>
</evidence>
<dbReference type="InterPro" id="IPR007353">
    <property type="entry name" value="DUF421"/>
</dbReference>
<comment type="subcellular location">
    <subcellularLocation>
        <location evidence="1">Cell membrane</location>
        <topology evidence="1">Multi-pass membrane protein</topology>
    </subcellularLocation>
</comment>
<reference evidence="10" key="2">
    <citation type="submission" date="2011-02" db="EMBL/GenBank/DDBJ databases">
        <title>The complete genome of Syntrophobotulus glycolicus DSM 8271.</title>
        <authorList>
            <person name="Lucas S."/>
            <person name="Copeland A."/>
            <person name="Lapidus A."/>
            <person name="Bruce D."/>
            <person name="Goodwin L."/>
            <person name="Pitluck S."/>
            <person name="Kyrpides N."/>
            <person name="Mavromatis K."/>
            <person name="Pagani I."/>
            <person name="Ivanova N."/>
            <person name="Mikhailova N."/>
            <person name="Chertkov O."/>
            <person name="Held B."/>
            <person name="Detter J.C."/>
            <person name="Tapia R."/>
            <person name="Han C."/>
            <person name="Land M."/>
            <person name="Hauser L."/>
            <person name="Markowitz V."/>
            <person name="Cheng J.-F."/>
            <person name="Hugenholtz P."/>
            <person name="Woyke T."/>
            <person name="Wu D."/>
            <person name="Spring S."/>
            <person name="Schroeder M."/>
            <person name="Brambilla E."/>
            <person name="Klenk H.-P."/>
            <person name="Eisen J.A."/>
        </authorList>
    </citation>
    <scope>NUCLEOTIDE SEQUENCE [LARGE SCALE GENOMIC DNA]</scope>
    <source>
        <strain evidence="10">DSM 8271 / FlGlyR</strain>
    </source>
</reference>
<dbReference type="Gene3D" id="3.30.240.20">
    <property type="entry name" value="bsu07140 like domains"/>
    <property type="match status" value="2"/>
</dbReference>
<evidence type="ECO:0000313" key="10">
    <source>
        <dbReference type="Proteomes" id="UP000007488"/>
    </source>
</evidence>
<evidence type="ECO:0000256" key="3">
    <source>
        <dbReference type="ARBA" id="ARBA00022475"/>
    </source>
</evidence>
<organism evidence="9 10">
    <name type="scientific">Syntrophobotulus glycolicus (strain DSM 8271 / FlGlyR)</name>
    <dbReference type="NCBI Taxonomy" id="645991"/>
    <lineage>
        <taxon>Bacteria</taxon>
        <taxon>Bacillati</taxon>
        <taxon>Bacillota</taxon>
        <taxon>Clostridia</taxon>
        <taxon>Eubacteriales</taxon>
        <taxon>Desulfitobacteriaceae</taxon>
        <taxon>Syntrophobotulus</taxon>
    </lineage>
</organism>
<feature type="domain" description="YetF C-terminal" evidence="8">
    <location>
        <begin position="79"/>
        <end position="210"/>
    </location>
</feature>
<keyword evidence="6 7" id="KW-0472">Membrane</keyword>
<dbReference type="eggNOG" id="COG2323">
    <property type="taxonomic scope" value="Bacteria"/>
</dbReference>
<keyword evidence="3" id="KW-1003">Cell membrane</keyword>
<evidence type="ECO:0000256" key="6">
    <source>
        <dbReference type="ARBA" id="ARBA00023136"/>
    </source>
</evidence>
<proteinExistence type="inferred from homology"/>
<dbReference type="PANTHER" id="PTHR34582">
    <property type="entry name" value="UPF0702 TRANSMEMBRANE PROTEIN YCAP"/>
    <property type="match status" value="1"/>
</dbReference>
<evidence type="ECO:0000259" key="8">
    <source>
        <dbReference type="Pfam" id="PF04239"/>
    </source>
</evidence>
<feature type="transmembrane region" description="Helical" evidence="7">
    <location>
        <begin position="6"/>
        <end position="23"/>
    </location>
</feature>
<evidence type="ECO:0000256" key="5">
    <source>
        <dbReference type="ARBA" id="ARBA00022989"/>
    </source>
</evidence>
<dbReference type="OrthoDB" id="1682423at2"/>